<dbReference type="Proteomes" id="UP000315947">
    <property type="component" value="Chromosome"/>
</dbReference>
<dbReference type="EMBL" id="CP041614">
    <property type="protein sequence ID" value="QDO82439.1"/>
    <property type="molecule type" value="Genomic_DNA"/>
</dbReference>
<organism evidence="2 3">
    <name type="scientific">Shewanella psychropiezotolerans</name>
    <dbReference type="NCBI Taxonomy" id="2593655"/>
    <lineage>
        <taxon>Bacteria</taxon>
        <taxon>Pseudomonadati</taxon>
        <taxon>Pseudomonadota</taxon>
        <taxon>Gammaproteobacteria</taxon>
        <taxon>Alteromonadales</taxon>
        <taxon>Shewanellaceae</taxon>
        <taxon>Shewanella</taxon>
    </lineage>
</organism>
<accession>A0ABX5WTN1</accession>
<keyword evidence="1" id="KW-0472">Membrane</keyword>
<proteinExistence type="predicted"/>
<evidence type="ECO:0000313" key="2">
    <source>
        <dbReference type="EMBL" id="QDO82439.1"/>
    </source>
</evidence>
<dbReference type="InterPro" id="IPR014115">
    <property type="entry name" value="TrbI_Ftype"/>
</dbReference>
<gene>
    <name evidence="2" type="ORF">FM037_03245</name>
</gene>
<dbReference type="Pfam" id="PF09677">
    <property type="entry name" value="TrbI_Ftype"/>
    <property type="match status" value="1"/>
</dbReference>
<keyword evidence="1" id="KW-1133">Transmembrane helix</keyword>
<keyword evidence="3" id="KW-1185">Reference proteome</keyword>
<feature type="transmembrane region" description="Helical" evidence="1">
    <location>
        <begin position="6"/>
        <end position="26"/>
    </location>
</feature>
<protein>
    <submittedName>
        <fullName evidence="2">Pilus assembly protein</fullName>
    </submittedName>
</protein>
<reference evidence="2 3" key="1">
    <citation type="submission" date="2019-07" db="EMBL/GenBank/DDBJ databases">
        <title>Shewanella sp. YLB-06 whole genomic sequence.</title>
        <authorList>
            <person name="Yu L."/>
        </authorList>
    </citation>
    <scope>NUCLEOTIDE SEQUENCE [LARGE SCALE GENOMIC DNA]</scope>
    <source>
        <strain evidence="2 3">YLB-06</strain>
    </source>
</reference>
<sequence>MSTPLFTHTTLPLTLFALMIGINAAFTVQRLLDKEIVEFDMNHTITTFEQDIAKSHLSDAKREVEIQRFTRTLDNVVKQYALDNKVTILVSPAIVSGARDVTANIQHALLDALHAQNEAKQTSQITDIDSIDGSDE</sequence>
<dbReference type="RefSeq" id="WP_144044828.1">
    <property type="nucleotide sequence ID" value="NZ_CP041614.1"/>
</dbReference>
<evidence type="ECO:0000313" key="3">
    <source>
        <dbReference type="Proteomes" id="UP000315947"/>
    </source>
</evidence>
<name>A0ABX5WTN1_9GAMM</name>
<evidence type="ECO:0000256" key="1">
    <source>
        <dbReference type="SAM" id="Phobius"/>
    </source>
</evidence>
<keyword evidence="1" id="KW-0812">Transmembrane</keyword>